<evidence type="ECO:0000313" key="2">
    <source>
        <dbReference type="EMBL" id="EQD28314.1"/>
    </source>
</evidence>
<reference evidence="2" key="1">
    <citation type="submission" date="2013-08" db="EMBL/GenBank/DDBJ databases">
        <authorList>
            <person name="Mendez C."/>
            <person name="Richter M."/>
            <person name="Ferrer M."/>
            <person name="Sanchez J."/>
        </authorList>
    </citation>
    <scope>NUCLEOTIDE SEQUENCE</scope>
</reference>
<feature type="domain" description="DUF6788" evidence="1">
    <location>
        <begin position="13"/>
        <end position="83"/>
    </location>
</feature>
<dbReference type="Pfam" id="PF20586">
    <property type="entry name" value="DUF6788"/>
    <property type="match status" value="1"/>
</dbReference>
<dbReference type="AlphaFoldDB" id="T0ZHS9"/>
<evidence type="ECO:0000259" key="1">
    <source>
        <dbReference type="Pfam" id="PF20586"/>
    </source>
</evidence>
<gene>
    <name evidence="2" type="ORF">B2A_14990</name>
</gene>
<dbReference type="EMBL" id="AUZZ01010907">
    <property type="protein sequence ID" value="EQD28314.1"/>
    <property type="molecule type" value="Genomic_DNA"/>
</dbReference>
<proteinExistence type="predicted"/>
<comment type="caution">
    <text evidence="2">The sequence shown here is derived from an EMBL/GenBank/DDBJ whole genome shotgun (WGS) entry which is preliminary data.</text>
</comment>
<protein>
    <recommendedName>
        <fullName evidence="1">DUF6788 domain-containing protein</fullName>
    </recommendedName>
</protein>
<reference evidence="2" key="2">
    <citation type="journal article" date="2014" name="ISME J.">
        <title>Microbial stratification in low pH oxic and suboxic macroscopic growths along an acid mine drainage.</title>
        <authorList>
            <person name="Mendez-Garcia C."/>
            <person name="Mesa V."/>
            <person name="Sprenger R.R."/>
            <person name="Richter M."/>
            <person name="Diez M.S."/>
            <person name="Solano J."/>
            <person name="Bargiela R."/>
            <person name="Golyshina O.V."/>
            <person name="Manteca A."/>
            <person name="Ramos J.L."/>
            <person name="Gallego J.R."/>
            <person name="Llorente I."/>
            <person name="Martins Dos Santos V.A."/>
            <person name="Jensen O.N."/>
            <person name="Pelaez A.I."/>
            <person name="Sanchez J."/>
            <person name="Ferrer M."/>
        </authorList>
    </citation>
    <scope>NUCLEOTIDE SEQUENCE</scope>
</reference>
<accession>T0ZHS9</accession>
<dbReference type="InterPro" id="IPR046738">
    <property type="entry name" value="DUF6788"/>
</dbReference>
<sequence length="108" mass="12632">MPKRNQEQASERSRRRIAQLRAELAQMDYVCSGTLLERMKTCGKPACRCAQDPAARHGPYYEWGHMKAGKLVHRLVSAEQATLLRRAIANYRRFRKLLRTWETETERA</sequence>
<name>T0ZHS9_9ZZZZ</name>
<organism evidence="2">
    <name type="scientific">mine drainage metagenome</name>
    <dbReference type="NCBI Taxonomy" id="410659"/>
    <lineage>
        <taxon>unclassified sequences</taxon>
        <taxon>metagenomes</taxon>
        <taxon>ecological metagenomes</taxon>
    </lineage>
</organism>
<feature type="non-terminal residue" evidence="2">
    <location>
        <position position="108"/>
    </location>
</feature>